<dbReference type="Pfam" id="PF02224">
    <property type="entry name" value="Cytidylate_kin"/>
    <property type="match status" value="1"/>
</dbReference>
<dbReference type="InterPro" id="IPR011994">
    <property type="entry name" value="Cytidylate_kinase_dom"/>
</dbReference>
<dbReference type="Proteomes" id="UP000811545">
    <property type="component" value="Unassembled WGS sequence"/>
</dbReference>
<keyword evidence="5 8" id="KW-0067">ATP-binding</keyword>
<comment type="subcellular location">
    <subcellularLocation>
        <location evidence="8">Cytoplasm</location>
    </subcellularLocation>
</comment>
<comment type="caution">
    <text evidence="10">The sequence shown here is derived from an EMBL/GenBank/DDBJ whole genome shotgun (WGS) entry which is preliminary data.</text>
</comment>
<name>A0A9E2F133_PSYF1</name>
<dbReference type="GO" id="GO:0006220">
    <property type="term" value="P:pyrimidine nucleotide metabolic process"/>
    <property type="evidence" value="ECO:0007669"/>
    <property type="project" value="UniProtKB-UniRule"/>
</dbReference>
<evidence type="ECO:0000256" key="3">
    <source>
        <dbReference type="ARBA" id="ARBA00022741"/>
    </source>
</evidence>
<dbReference type="EMBL" id="QLTW01000042">
    <property type="protein sequence ID" value="MBT9145034.1"/>
    <property type="molecule type" value="Genomic_DNA"/>
</dbReference>
<dbReference type="GO" id="GO:0005524">
    <property type="term" value="F:ATP binding"/>
    <property type="evidence" value="ECO:0007669"/>
    <property type="project" value="UniProtKB-UniRule"/>
</dbReference>
<comment type="catalytic activity">
    <reaction evidence="6 8">
        <text>dCMP + ATP = dCDP + ADP</text>
        <dbReference type="Rhea" id="RHEA:25094"/>
        <dbReference type="ChEBI" id="CHEBI:30616"/>
        <dbReference type="ChEBI" id="CHEBI:57566"/>
        <dbReference type="ChEBI" id="CHEBI:58593"/>
        <dbReference type="ChEBI" id="CHEBI:456216"/>
        <dbReference type="EC" id="2.7.4.25"/>
    </reaction>
</comment>
<evidence type="ECO:0000256" key="7">
    <source>
        <dbReference type="ARBA" id="ARBA00048478"/>
    </source>
</evidence>
<dbReference type="EC" id="2.7.4.25" evidence="8"/>
<dbReference type="SUPFAM" id="SSF52540">
    <property type="entry name" value="P-loop containing nucleoside triphosphate hydrolases"/>
    <property type="match status" value="1"/>
</dbReference>
<comment type="catalytic activity">
    <reaction evidence="7 8">
        <text>CMP + ATP = CDP + ADP</text>
        <dbReference type="Rhea" id="RHEA:11600"/>
        <dbReference type="ChEBI" id="CHEBI:30616"/>
        <dbReference type="ChEBI" id="CHEBI:58069"/>
        <dbReference type="ChEBI" id="CHEBI:60377"/>
        <dbReference type="ChEBI" id="CHEBI:456216"/>
        <dbReference type="EC" id="2.7.4.25"/>
    </reaction>
</comment>
<evidence type="ECO:0000256" key="1">
    <source>
        <dbReference type="ARBA" id="ARBA00009427"/>
    </source>
</evidence>
<dbReference type="GO" id="GO:0005737">
    <property type="term" value="C:cytoplasm"/>
    <property type="evidence" value="ECO:0007669"/>
    <property type="project" value="UniProtKB-SubCell"/>
</dbReference>
<dbReference type="GO" id="GO:0036431">
    <property type="term" value="F:dCMP kinase activity"/>
    <property type="evidence" value="ECO:0007669"/>
    <property type="project" value="InterPro"/>
</dbReference>
<evidence type="ECO:0000313" key="10">
    <source>
        <dbReference type="EMBL" id="MBT9145034.1"/>
    </source>
</evidence>
<evidence type="ECO:0000256" key="8">
    <source>
        <dbReference type="HAMAP-Rule" id="MF_00238"/>
    </source>
</evidence>
<dbReference type="NCBIfam" id="TIGR00017">
    <property type="entry name" value="cmk"/>
    <property type="match status" value="1"/>
</dbReference>
<keyword evidence="4 8" id="KW-0418">Kinase</keyword>
<dbReference type="InterPro" id="IPR003136">
    <property type="entry name" value="Cytidylate_kin"/>
</dbReference>
<accession>A0A9E2F133</accession>
<reference evidence="10 11" key="1">
    <citation type="journal article" date="2021" name="bioRxiv">
        <title>Unique metabolic strategies in Hadean analogues reveal hints for primordial physiology.</title>
        <authorList>
            <person name="Nobu M.K."/>
            <person name="Nakai R."/>
            <person name="Tamazawa S."/>
            <person name="Mori H."/>
            <person name="Toyoda A."/>
            <person name="Ijiri A."/>
            <person name="Suzuki S."/>
            <person name="Kurokawa K."/>
            <person name="Kamagata Y."/>
            <person name="Tamaki H."/>
        </authorList>
    </citation>
    <scope>NUCLEOTIDE SEQUENCE [LARGE SCALE GENOMIC DNA]</scope>
    <source>
        <strain evidence="10">BS525</strain>
    </source>
</reference>
<feature type="domain" description="Cytidylate kinase" evidence="9">
    <location>
        <begin position="3"/>
        <end position="209"/>
    </location>
</feature>
<proteinExistence type="inferred from homology"/>
<evidence type="ECO:0000256" key="4">
    <source>
        <dbReference type="ARBA" id="ARBA00022777"/>
    </source>
</evidence>
<sequence>MIITIDGPAGTGKSTVSRLLAERLNYPVIYSGLYYRAIAAYLLQKELLIKAEIIKEITSVEIINDKEVKVNGIDVSFQLRRPEIDRMSSNISQFLVVREKVSELIKKKVENYNGLVAEGRDMGSTVFKEADLKVYLDASLPERARRRYLEDVSKRNISYDEVLAEIQRRDEEDSRRKISPLTIPPDAFYIDTTEMEANQVVKAVINKIAQLKVRNVL</sequence>
<evidence type="ECO:0000256" key="5">
    <source>
        <dbReference type="ARBA" id="ARBA00022840"/>
    </source>
</evidence>
<dbReference type="InterPro" id="IPR027417">
    <property type="entry name" value="P-loop_NTPase"/>
</dbReference>
<dbReference type="CDD" id="cd02020">
    <property type="entry name" value="CMPK"/>
    <property type="match status" value="1"/>
</dbReference>
<comment type="similarity">
    <text evidence="1 8">Belongs to the cytidylate kinase family. Type 1 subfamily.</text>
</comment>
<dbReference type="Gene3D" id="3.40.50.300">
    <property type="entry name" value="P-loop containing nucleotide triphosphate hydrolases"/>
    <property type="match status" value="1"/>
</dbReference>
<dbReference type="AlphaFoldDB" id="A0A9E2F133"/>
<protein>
    <recommendedName>
        <fullName evidence="8">Cytidylate kinase</fullName>
        <shortName evidence="8">CK</shortName>
        <ecNumber evidence="8">2.7.4.25</ecNumber>
    </recommendedName>
    <alternativeName>
        <fullName evidence="8">Cytidine monophosphate kinase</fullName>
        <shortName evidence="8">CMP kinase</shortName>
    </alternativeName>
</protein>
<keyword evidence="3 8" id="KW-0547">Nucleotide-binding</keyword>
<evidence type="ECO:0000259" key="9">
    <source>
        <dbReference type="Pfam" id="PF02224"/>
    </source>
</evidence>
<organism evidence="10 11">
    <name type="scientific">Psychracetigena formicireducens</name>
    <dbReference type="NCBI Taxonomy" id="2986056"/>
    <lineage>
        <taxon>Bacteria</taxon>
        <taxon>Bacillati</taxon>
        <taxon>Candidatus Lithacetigenota</taxon>
        <taxon>Candidatus Psychracetigena</taxon>
    </lineage>
</organism>
<evidence type="ECO:0000256" key="2">
    <source>
        <dbReference type="ARBA" id="ARBA00022679"/>
    </source>
</evidence>
<dbReference type="HAMAP" id="MF_00238">
    <property type="entry name" value="Cytidyl_kinase_type1"/>
    <property type="match status" value="1"/>
</dbReference>
<feature type="binding site" evidence="8">
    <location>
        <begin position="7"/>
        <end position="15"/>
    </location>
    <ligand>
        <name>ATP</name>
        <dbReference type="ChEBI" id="CHEBI:30616"/>
    </ligand>
</feature>
<keyword evidence="2 8" id="KW-0808">Transferase</keyword>
<evidence type="ECO:0000256" key="6">
    <source>
        <dbReference type="ARBA" id="ARBA00047615"/>
    </source>
</evidence>
<gene>
    <name evidence="8 10" type="primary">cmk</name>
    <name evidence="10" type="ORF">DDT42_00898</name>
</gene>
<keyword evidence="8" id="KW-0963">Cytoplasm</keyword>
<evidence type="ECO:0000313" key="11">
    <source>
        <dbReference type="Proteomes" id="UP000811545"/>
    </source>
</evidence>